<accession>A0A6N2SZG5</accession>
<organism evidence="1">
    <name type="scientific">Bifidobacterium breve</name>
    <dbReference type="NCBI Taxonomy" id="1685"/>
    <lineage>
        <taxon>Bacteria</taxon>
        <taxon>Bacillati</taxon>
        <taxon>Actinomycetota</taxon>
        <taxon>Actinomycetes</taxon>
        <taxon>Bifidobacteriales</taxon>
        <taxon>Bifidobacteriaceae</taxon>
        <taxon>Bifidobacterium</taxon>
    </lineage>
</organism>
<proteinExistence type="predicted"/>
<dbReference type="AlphaFoldDB" id="A0A6N2SZG5"/>
<dbReference type="RefSeq" id="WP_032682564.1">
    <property type="nucleotide sequence ID" value="NZ_CACRSN010000009.1"/>
</dbReference>
<dbReference type="EMBL" id="CACRSN010000009">
    <property type="protein sequence ID" value="VYS96965.1"/>
    <property type="molecule type" value="Genomic_DNA"/>
</dbReference>
<reference evidence="1" key="1">
    <citation type="submission" date="2019-11" db="EMBL/GenBank/DDBJ databases">
        <authorList>
            <person name="Feng L."/>
        </authorList>
    </citation>
    <scope>NUCLEOTIDE SEQUENCE</scope>
    <source>
        <strain evidence="1">BbreveLFYP81</strain>
    </source>
</reference>
<evidence type="ECO:0000313" key="1">
    <source>
        <dbReference type="EMBL" id="VYS96965.1"/>
    </source>
</evidence>
<protein>
    <submittedName>
        <fullName evidence="1">Uncharacterized protein</fullName>
    </submittedName>
</protein>
<sequence>MGYGSQGYWSTGSSVLRGHGVVYATLWTDAQFQERFGRAWDNEVFVGVTNGDAAAGLSEGLTTRHTENRLDVMSPTAFTGNVRVNWIVAWGKSVS</sequence>
<gene>
    <name evidence="1" type="ORF">BBLFYP81_01084</name>
</gene>
<name>A0A6N2SZG5_BIFBR</name>